<dbReference type="Proteomes" id="UP001159363">
    <property type="component" value="Chromosome 8"/>
</dbReference>
<dbReference type="PANTHER" id="PTHR21505">
    <property type="entry name" value="MADF DOMAIN-CONTAINING PROTEIN-RELATED"/>
    <property type="match status" value="1"/>
</dbReference>
<name>A0ABQ9GV53_9NEOP</name>
<gene>
    <name evidence="3" type="ORF">PR048_023794</name>
</gene>
<reference evidence="3 4" key="1">
    <citation type="submission" date="2023-02" db="EMBL/GenBank/DDBJ databases">
        <title>LHISI_Scaffold_Assembly.</title>
        <authorList>
            <person name="Stuart O.P."/>
            <person name="Cleave R."/>
            <person name="Magrath M.J.L."/>
            <person name="Mikheyev A.S."/>
        </authorList>
    </citation>
    <scope>NUCLEOTIDE SEQUENCE [LARGE SCALE GENOMIC DNA]</scope>
    <source>
        <strain evidence="3">Daus_M_001</strain>
        <tissue evidence="3">Leg muscle</tissue>
    </source>
</reference>
<feature type="region of interest" description="Disordered" evidence="1">
    <location>
        <begin position="62"/>
        <end position="87"/>
    </location>
</feature>
<feature type="domain" description="MADF" evidence="2">
    <location>
        <begin position="10"/>
        <end position="87"/>
    </location>
</feature>
<evidence type="ECO:0000313" key="3">
    <source>
        <dbReference type="EMBL" id="KAJ8875887.1"/>
    </source>
</evidence>
<dbReference type="PANTHER" id="PTHR21505:SF15">
    <property type="entry name" value="RE18252P"/>
    <property type="match status" value="1"/>
</dbReference>
<proteinExistence type="predicted"/>
<evidence type="ECO:0000259" key="2">
    <source>
        <dbReference type="PROSITE" id="PS51029"/>
    </source>
</evidence>
<keyword evidence="4" id="KW-1185">Reference proteome</keyword>
<dbReference type="SMART" id="SM00595">
    <property type="entry name" value="MADF"/>
    <property type="match status" value="1"/>
</dbReference>
<accession>A0ABQ9GV53</accession>
<evidence type="ECO:0000256" key="1">
    <source>
        <dbReference type="SAM" id="MobiDB-lite"/>
    </source>
</evidence>
<dbReference type="PROSITE" id="PS51029">
    <property type="entry name" value="MADF"/>
    <property type="match status" value="1"/>
</dbReference>
<dbReference type="Pfam" id="PF10545">
    <property type="entry name" value="MADF_DNA_bdg"/>
    <property type="match status" value="1"/>
</dbReference>
<evidence type="ECO:0000313" key="4">
    <source>
        <dbReference type="Proteomes" id="UP001159363"/>
    </source>
</evidence>
<organism evidence="3 4">
    <name type="scientific">Dryococelus australis</name>
    <dbReference type="NCBI Taxonomy" id="614101"/>
    <lineage>
        <taxon>Eukaryota</taxon>
        <taxon>Metazoa</taxon>
        <taxon>Ecdysozoa</taxon>
        <taxon>Arthropoda</taxon>
        <taxon>Hexapoda</taxon>
        <taxon>Insecta</taxon>
        <taxon>Pterygota</taxon>
        <taxon>Neoptera</taxon>
        <taxon>Polyneoptera</taxon>
        <taxon>Phasmatodea</taxon>
        <taxon>Verophasmatodea</taxon>
        <taxon>Anareolatae</taxon>
        <taxon>Phasmatidae</taxon>
        <taxon>Eurycanthinae</taxon>
        <taxon>Dryococelus</taxon>
    </lineage>
</organism>
<sequence>MEWSQEKTIELSEMYRCSPCLWDPQHPEYKKNAVKNDAWTAVSITVGCTAIEARKKRESLMASFRRERQKSQSQKSGAGAEESYNSK</sequence>
<dbReference type="EMBL" id="JARBHB010000009">
    <property type="protein sequence ID" value="KAJ8875887.1"/>
    <property type="molecule type" value="Genomic_DNA"/>
</dbReference>
<protein>
    <recommendedName>
        <fullName evidence="2">MADF domain-containing protein</fullName>
    </recommendedName>
</protein>
<comment type="caution">
    <text evidence="3">The sequence shown here is derived from an EMBL/GenBank/DDBJ whole genome shotgun (WGS) entry which is preliminary data.</text>
</comment>
<dbReference type="InterPro" id="IPR006578">
    <property type="entry name" value="MADF-dom"/>
</dbReference>